<feature type="domain" description="HTH lysR-type" evidence="5">
    <location>
        <begin position="4"/>
        <end position="60"/>
    </location>
</feature>
<dbReference type="PANTHER" id="PTHR30579">
    <property type="entry name" value="TRANSCRIPTIONAL REGULATOR"/>
    <property type="match status" value="1"/>
</dbReference>
<dbReference type="InterPro" id="IPR050176">
    <property type="entry name" value="LTTR"/>
</dbReference>
<protein>
    <submittedName>
        <fullName evidence="6">LysR family transcriptional regulator, chromosome initiation inhibitor</fullName>
    </submittedName>
</protein>
<dbReference type="NCBIfam" id="TIGR03298">
    <property type="entry name" value="argP"/>
    <property type="match status" value="1"/>
</dbReference>
<dbReference type="InterPro" id="IPR036388">
    <property type="entry name" value="WH-like_DNA-bd_sf"/>
</dbReference>
<reference evidence="7" key="1">
    <citation type="submission" date="2016-10" db="EMBL/GenBank/DDBJ databases">
        <authorList>
            <person name="Varghese N."/>
            <person name="Submissions S."/>
        </authorList>
    </citation>
    <scope>NUCLEOTIDE SEQUENCE [LARGE SCALE GENOMIC DNA]</scope>
    <source>
        <strain evidence="7">DSM 100420</strain>
    </source>
</reference>
<keyword evidence="2" id="KW-0805">Transcription regulation</keyword>
<dbReference type="STRING" id="1244108.SAMN05444004_10623"/>
<dbReference type="SUPFAM" id="SSF53850">
    <property type="entry name" value="Periplasmic binding protein-like II"/>
    <property type="match status" value="1"/>
</dbReference>
<keyword evidence="7" id="KW-1185">Reference proteome</keyword>
<evidence type="ECO:0000256" key="2">
    <source>
        <dbReference type="ARBA" id="ARBA00023015"/>
    </source>
</evidence>
<dbReference type="Gene3D" id="1.10.10.10">
    <property type="entry name" value="Winged helix-like DNA-binding domain superfamily/Winged helix DNA-binding domain"/>
    <property type="match status" value="1"/>
</dbReference>
<name>A0A1H3Q861_9RHOB</name>
<keyword evidence="3" id="KW-0238">DNA-binding</keyword>
<comment type="similarity">
    <text evidence="1">Belongs to the LysR transcriptional regulatory family.</text>
</comment>
<dbReference type="AlphaFoldDB" id="A0A1H3Q861"/>
<dbReference type="PANTHER" id="PTHR30579:SF2">
    <property type="entry name" value="HTH-TYPE TRANSCRIPTIONAL REGULATOR ARGP"/>
    <property type="match status" value="1"/>
</dbReference>
<evidence type="ECO:0000313" key="6">
    <source>
        <dbReference type="EMBL" id="SDZ09724.1"/>
    </source>
</evidence>
<dbReference type="Pfam" id="PF00126">
    <property type="entry name" value="HTH_1"/>
    <property type="match status" value="1"/>
</dbReference>
<proteinExistence type="inferred from homology"/>
<dbReference type="SUPFAM" id="SSF46785">
    <property type="entry name" value="Winged helix' DNA-binding domain"/>
    <property type="match status" value="1"/>
</dbReference>
<evidence type="ECO:0000256" key="1">
    <source>
        <dbReference type="ARBA" id="ARBA00009437"/>
    </source>
</evidence>
<sequence length="291" mass="31199">MLMIAPQLMTTLIAVVETGSFDMAAARLRVTPPAVSQRMRALAEAAGGPVFARLQPAVPTDLGRRLMRHARDMAALQADLSADLGQDGGPRPVSIALNADSLEVWAVPPLASCPGFRFDICILDQDHSAEVLRRGEVSAALTTRADPLPGCDAHPLGALRYRATCTPAFHARYFAKGVTAQALIAAPSLRFTALDALQKRWIARQTGQPIDPPAHHLAAPGPFVQATREGLGWGLNPERLVAEDIAAGRLIELIPDTHLDTPLHWQVGRTMAEVLAPVTRAIRNAAREALI</sequence>
<evidence type="ECO:0000259" key="5">
    <source>
        <dbReference type="PROSITE" id="PS50931"/>
    </source>
</evidence>
<evidence type="ECO:0000256" key="3">
    <source>
        <dbReference type="ARBA" id="ARBA00023125"/>
    </source>
</evidence>
<dbReference type="NCBIfam" id="NF002964">
    <property type="entry name" value="PRK03635.1"/>
    <property type="match status" value="1"/>
</dbReference>
<dbReference type="InterPro" id="IPR017685">
    <property type="entry name" value="ArgP"/>
</dbReference>
<accession>A0A1H3Q861</accession>
<dbReference type="EMBL" id="FNPX01000006">
    <property type="protein sequence ID" value="SDZ09724.1"/>
    <property type="molecule type" value="Genomic_DNA"/>
</dbReference>
<dbReference type="InterPro" id="IPR005119">
    <property type="entry name" value="LysR_subst-bd"/>
</dbReference>
<organism evidence="6 7">
    <name type="scientific">Jannaschia faecimaris</name>
    <dbReference type="NCBI Taxonomy" id="1244108"/>
    <lineage>
        <taxon>Bacteria</taxon>
        <taxon>Pseudomonadati</taxon>
        <taxon>Pseudomonadota</taxon>
        <taxon>Alphaproteobacteria</taxon>
        <taxon>Rhodobacterales</taxon>
        <taxon>Roseobacteraceae</taxon>
        <taxon>Jannaschia</taxon>
    </lineage>
</organism>
<evidence type="ECO:0000256" key="4">
    <source>
        <dbReference type="ARBA" id="ARBA00023163"/>
    </source>
</evidence>
<dbReference type="InterPro" id="IPR000847">
    <property type="entry name" value="LysR_HTH_N"/>
</dbReference>
<dbReference type="Proteomes" id="UP000198914">
    <property type="component" value="Unassembled WGS sequence"/>
</dbReference>
<evidence type="ECO:0000313" key="7">
    <source>
        <dbReference type="Proteomes" id="UP000198914"/>
    </source>
</evidence>
<dbReference type="GO" id="GO:0003700">
    <property type="term" value="F:DNA-binding transcription factor activity"/>
    <property type="evidence" value="ECO:0007669"/>
    <property type="project" value="InterPro"/>
</dbReference>
<dbReference type="PROSITE" id="PS50931">
    <property type="entry name" value="HTH_LYSR"/>
    <property type="match status" value="1"/>
</dbReference>
<dbReference type="RefSeq" id="WP_244504590.1">
    <property type="nucleotide sequence ID" value="NZ_FNPX01000006.1"/>
</dbReference>
<dbReference type="InterPro" id="IPR036390">
    <property type="entry name" value="WH_DNA-bd_sf"/>
</dbReference>
<keyword evidence="4" id="KW-0804">Transcription</keyword>
<dbReference type="Pfam" id="PF03466">
    <property type="entry name" value="LysR_substrate"/>
    <property type="match status" value="1"/>
</dbReference>
<gene>
    <name evidence="6" type="ORF">SAMN05444004_10623</name>
</gene>
<dbReference type="GO" id="GO:0003677">
    <property type="term" value="F:DNA binding"/>
    <property type="evidence" value="ECO:0007669"/>
    <property type="project" value="UniProtKB-KW"/>
</dbReference>
<dbReference type="Gene3D" id="3.40.190.290">
    <property type="match status" value="1"/>
</dbReference>